<reference evidence="13 14" key="1">
    <citation type="submission" date="2017-03" db="EMBL/GenBank/DDBJ databases">
        <title>Genome Survey of Euroglyphus maynei.</title>
        <authorList>
            <person name="Arlian L.G."/>
            <person name="Morgan M.S."/>
            <person name="Rider S.D."/>
        </authorList>
    </citation>
    <scope>NUCLEOTIDE SEQUENCE [LARGE SCALE GENOMIC DNA]</scope>
    <source>
        <strain evidence="13">Arlian Lab</strain>
        <tissue evidence="13">Whole body</tissue>
    </source>
</reference>
<keyword evidence="8" id="KW-0238">DNA-binding</keyword>
<evidence type="ECO:0000256" key="9">
    <source>
        <dbReference type="ARBA" id="ARBA00023163"/>
    </source>
</evidence>
<keyword evidence="6" id="KW-0862">Zinc</keyword>
<evidence type="ECO:0000256" key="7">
    <source>
        <dbReference type="ARBA" id="ARBA00023015"/>
    </source>
</evidence>
<feature type="domain" description="CCHC FOG-type" evidence="12">
    <location>
        <begin position="288"/>
        <end position="321"/>
    </location>
</feature>
<evidence type="ECO:0000313" key="14">
    <source>
        <dbReference type="Proteomes" id="UP000194236"/>
    </source>
</evidence>
<feature type="compositionally biased region" description="Low complexity" evidence="11">
    <location>
        <begin position="327"/>
        <end position="354"/>
    </location>
</feature>
<keyword evidence="2" id="KW-0678">Repressor</keyword>
<keyword evidence="7" id="KW-0805">Transcription regulation</keyword>
<feature type="region of interest" description="Disordered" evidence="11">
    <location>
        <begin position="97"/>
        <end position="155"/>
    </location>
</feature>
<proteinExistence type="predicted"/>
<dbReference type="OrthoDB" id="8742770at2759"/>
<feature type="non-terminal residue" evidence="13">
    <location>
        <position position="592"/>
    </location>
</feature>
<dbReference type="GO" id="GO:0000122">
    <property type="term" value="P:negative regulation of transcription by RNA polymerase II"/>
    <property type="evidence" value="ECO:0007669"/>
    <property type="project" value="TreeGrafter"/>
</dbReference>
<evidence type="ECO:0000256" key="11">
    <source>
        <dbReference type="SAM" id="MobiDB-lite"/>
    </source>
</evidence>
<feature type="region of interest" description="Disordered" evidence="11">
    <location>
        <begin position="321"/>
        <end position="354"/>
    </location>
</feature>
<dbReference type="GO" id="GO:0007507">
    <property type="term" value="P:heart development"/>
    <property type="evidence" value="ECO:0007669"/>
    <property type="project" value="TreeGrafter"/>
</dbReference>
<dbReference type="AlphaFoldDB" id="A0A1Y3BFF3"/>
<keyword evidence="9" id="KW-0804">Transcription</keyword>
<evidence type="ECO:0000256" key="10">
    <source>
        <dbReference type="ARBA" id="ARBA00023242"/>
    </source>
</evidence>
<keyword evidence="10" id="KW-0539">Nucleus</keyword>
<keyword evidence="14" id="KW-1185">Reference proteome</keyword>
<feature type="region of interest" description="Disordered" evidence="11">
    <location>
        <begin position="259"/>
        <end position="281"/>
    </location>
</feature>
<dbReference type="EMBL" id="MUJZ01028492">
    <property type="protein sequence ID" value="OTF78316.1"/>
    <property type="molecule type" value="Genomic_DNA"/>
</dbReference>
<gene>
    <name evidence="13" type="ORF">BLA29_003777</name>
</gene>
<dbReference type="GO" id="GO:0005634">
    <property type="term" value="C:nucleus"/>
    <property type="evidence" value="ECO:0007669"/>
    <property type="project" value="UniProtKB-SubCell"/>
</dbReference>
<evidence type="ECO:0000256" key="2">
    <source>
        <dbReference type="ARBA" id="ARBA00022491"/>
    </source>
</evidence>
<keyword evidence="5" id="KW-0863">Zinc-finger</keyword>
<keyword evidence="3" id="KW-0479">Metal-binding</keyword>
<protein>
    <submittedName>
        <fullName evidence="13">Zinc finger ush-like protein</fullName>
    </submittedName>
</protein>
<dbReference type="InterPro" id="IPR039746">
    <property type="entry name" value="FOG"/>
</dbReference>
<dbReference type="GO" id="GO:0008270">
    <property type="term" value="F:zinc ion binding"/>
    <property type="evidence" value="ECO:0007669"/>
    <property type="project" value="UniProtKB-KW"/>
</dbReference>
<evidence type="ECO:0000259" key="12">
    <source>
        <dbReference type="PROSITE" id="PS51810"/>
    </source>
</evidence>
<keyword evidence="4" id="KW-0677">Repeat</keyword>
<sequence>MAQQINKSIHNTTPIYIVLSTNPLVLIPFTFNNVTNTFEPLPSLAANLDVSMVENLKHLAPSSTSSLMFPVGLHPSSMQPFITTFDEMRKSINLKLPNLSSKKSASEKSNNHSNIGKIGKRSHAESNPDQPLDLSSSLTTKRSKSEPDNHDMMIINTDSLVKKELENENCEESLSSSTNKEQITSQTFQEHMNNLLQKFAMMQSMNAVPPASGHPQSLPFFPGGHQSNQLAAAAALTCENPAFAQYLAMAMAALSGSNSTSNSNVAPTSVQNPTNPTINSASPQVDVVVKQGNSRCEECNIVFYKHESYLVHKKLYCASRRTQDDQNNSSANSIITTNNRPTSASSNSSSLSYAPSTKFSSNLVVPSEMAGSSLKVPSLNPDETLSLSTSPSMLSSQEAASVSPAAASLLSPTKQPAVFQYFCAACGIKYTSYDNLYAHQTYYCLKRNNGSTAAAPSAAASAMAAVPVSPAAVVSPLPTSPVPSVSTTPRSMLTPQLLAAAASLGAATPPTSAAEALLDFTSQTSLSQQWNALVTAAAVVGAKTGASMSNGLIVGDYNCHKCKASYVSPETLAAHVCSADMRLDQKPEKPAN</sequence>
<dbReference type="PANTHER" id="PTHR12958">
    <property type="entry name" value="FRIEND OF GATA2-RELATED"/>
    <property type="match status" value="1"/>
</dbReference>
<dbReference type="SUPFAM" id="SSF57667">
    <property type="entry name" value="beta-beta-alpha zinc fingers"/>
    <property type="match status" value="2"/>
</dbReference>
<dbReference type="GO" id="GO:0030154">
    <property type="term" value="P:cell differentiation"/>
    <property type="evidence" value="ECO:0007669"/>
    <property type="project" value="UniProtKB-ARBA"/>
</dbReference>
<evidence type="ECO:0000256" key="6">
    <source>
        <dbReference type="ARBA" id="ARBA00022833"/>
    </source>
</evidence>
<evidence type="ECO:0000256" key="4">
    <source>
        <dbReference type="ARBA" id="ARBA00022737"/>
    </source>
</evidence>
<dbReference type="PANTHER" id="PTHR12958:SF3">
    <property type="entry name" value="ZINC FINGER PROTEIN USH"/>
    <property type="match status" value="1"/>
</dbReference>
<evidence type="ECO:0000256" key="3">
    <source>
        <dbReference type="ARBA" id="ARBA00022723"/>
    </source>
</evidence>
<feature type="region of interest" description="Disordered" evidence="11">
    <location>
        <begin position="372"/>
        <end position="391"/>
    </location>
</feature>
<evidence type="ECO:0000313" key="13">
    <source>
        <dbReference type="EMBL" id="OTF78316.1"/>
    </source>
</evidence>
<dbReference type="GO" id="GO:0061629">
    <property type="term" value="F:RNA polymerase II-specific DNA-binding transcription factor binding"/>
    <property type="evidence" value="ECO:0007669"/>
    <property type="project" value="InterPro"/>
</dbReference>
<name>A0A1Y3BFF3_EURMA</name>
<dbReference type="Proteomes" id="UP000194236">
    <property type="component" value="Unassembled WGS sequence"/>
</dbReference>
<dbReference type="InterPro" id="IPR036236">
    <property type="entry name" value="Znf_C2H2_sf"/>
</dbReference>
<dbReference type="PROSITE" id="PS51810">
    <property type="entry name" value="ZF_CCHC_FOG"/>
    <property type="match status" value="2"/>
</dbReference>
<dbReference type="GO" id="GO:0045944">
    <property type="term" value="P:positive regulation of transcription by RNA polymerase II"/>
    <property type="evidence" value="ECO:0007669"/>
    <property type="project" value="TreeGrafter"/>
</dbReference>
<evidence type="ECO:0000256" key="5">
    <source>
        <dbReference type="ARBA" id="ARBA00022771"/>
    </source>
</evidence>
<evidence type="ECO:0000256" key="8">
    <source>
        <dbReference type="ARBA" id="ARBA00023125"/>
    </source>
</evidence>
<organism evidence="13 14">
    <name type="scientific">Euroglyphus maynei</name>
    <name type="common">Mayne's house dust mite</name>
    <dbReference type="NCBI Taxonomy" id="6958"/>
    <lineage>
        <taxon>Eukaryota</taxon>
        <taxon>Metazoa</taxon>
        <taxon>Ecdysozoa</taxon>
        <taxon>Arthropoda</taxon>
        <taxon>Chelicerata</taxon>
        <taxon>Arachnida</taxon>
        <taxon>Acari</taxon>
        <taxon>Acariformes</taxon>
        <taxon>Sarcoptiformes</taxon>
        <taxon>Astigmata</taxon>
        <taxon>Psoroptidia</taxon>
        <taxon>Analgoidea</taxon>
        <taxon>Pyroglyphidae</taxon>
        <taxon>Pyroglyphinae</taxon>
        <taxon>Euroglyphus</taxon>
    </lineage>
</organism>
<comment type="caution">
    <text evidence="13">The sequence shown here is derived from an EMBL/GenBank/DDBJ whole genome shotgun (WGS) entry which is preliminary data.</text>
</comment>
<dbReference type="GO" id="GO:0003677">
    <property type="term" value="F:DNA binding"/>
    <property type="evidence" value="ECO:0007669"/>
    <property type="project" value="UniProtKB-KW"/>
</dbReference>
<feature type="domain" description="CCHC FOG-type" evidence="12">
    <location>
        <begin position="415"/>
        <end position="448"/>
    </location>
</feature>
<dbReference type="InterPro" id="IPR034731">
    <property type="entry name" value="Znf_CCHC_FOG"/>
</dbReference>
<evidence type="ECO:0000256" key="1">
    <source>
        <dbReference type="ARBA" id="ARBA00004123"/>
    </source>
</evidence>
<comment type="subcellular location">
    <subcellularLocation>
        <location evidence="1">Nucleus</location>
    </subcellularLocation>
</comment>
<accession>A0A1Y3BFF3</accession>
<dbReference type="GO" id="GO:0009653">
    <property type="term" value="P:anatomical structure morphogenesis"/>
    <property type="evidence" value="ECO:0007669"/>
    <property type="project" value="UniProtKB-ARBA"/>
</dbReference>